<evidence type="ECO:0000313" key="4">
    <source>
        <dbReference type="Proteomes" id="UP001205603"/>
    </source>
</evidence>
<accession>A0ABT1MLM3</accession>
<evidence type="ECO:0000259" key="2">
    <source>
        <dbReference type="Pfam" id="PF13100"/>
    </source>
</evidence>
<gene>
    <name evidence="3" type="ORF">NMU02_08715</name>
</gene>
<dbReference type="InterPro" id="IPR050218">
    <property type="entry name" value="LptD"/>
</dbReference>
<dbReference type="Pfam" id="PF13100">
    <property type="entry name" value="OstA_2"/>
    <property type="match status" value="1"/>
</dbReference>
<dbReference type="PANTHER" id="PTHR30189:SF1">
    <property type="entry name" value="LPS-ASSEMBLY PROTEIN LPTD"/>
    <property type="match status" value="1"/>
</dbReference>
<feature type="domain" description="Organic solvent tolerance-like N-terminal" evidence="2">
    <location>
        <begin position="54"/>
        <end position="211"/>
    </location>
</feature>
<reference evidence="3 4" key="1">
    <citation type="submission" date="2022-07" db="EMBL/GenBank/DDBJ databases">
        <title>Fecal culturing of patients with breast cancer.</title>
        <authorList>
            <person name="Teng N.M.Y."/>
            <person name="Kiu R."/>
            <person name="Evans R."/>
            <person name="Baker D.J."/>
            <person name="Zenner C."/>
            <person name="Robinson S.D."/>
            <person name="Hall L.J."/>
        </authorList>
    </citation>
    <scope>NUCLEOTIDE SEQUENCE [LARGE SCALE GENOMIC DNA]</scope>
    <source>
        <strain evidence="3 4">LH1063</strain>
    </source>
</reference>
<name>A0ABT1MLM3_9BACT</name>
<dbReference type="Proteomes" id="UP001205603">
    <property type="component" value="Unassembled WGS sequence"/>
</dbReference>
<organism evidence="3 4">
    <name type="scientific">Coprobacter tertius</name>
    <dbReference type="NCBI Taxonomy" id="2944915"/>
    <lineage>
        <taxon>Bacteria</taxon>
        <taxon>Pseudomonadati</taxon>
        <taxon>Bacteroidota</taxon>
        <taxon>Bacteroidia</taxon>
        <taxon>Bacteroidales</taxon>
        <taxon>Barnesiellaceae</taxon>
        <taxon>Coprobacter</taxon>
    </lineage>
</organism>
<proteinExistence type="predicted"/>
<sequence>MRNNKKYFGLGRHKVLIGILCLSALCGWAQHQRRNPDDPQIKPLAKPASETDEKKKVYLEYSDQLFFDKDLNPDFQVLRGNVHFRKEGMHMYCDSAYFYENTNSLDAFGNVRMEQGDTLFVYSDVLYYDGMLQIAKLRYNVRMENRDVVLFTDSLNYDLEPNIGYYFDGGKIVNVDDELTSVYGQYSPDTKNAIFYYDVQLVNPQYILYSDTLEYNTATRVANIIGPSVIVSDSNVIYSKKGWYNTLQNISTLYDRSVIVSKSQQLTGDTIFYNRNSGFGEVFGNMILNDTLRKITMEGQYGFYNEKTEYSFATDSARLLEYSGLDTLYLHADTLKAFTLPDSTRQLQAYYGTRFYRTDLQGVCDSMNYFTRDSALYLYKDPVIWNENYQIFGDTIKIYMNDSTVEWAHIPHFAFATQHKDSVYFDQLSGKDLKAYFHNGQLRQVDVSGNVQTIFYPEEKDSTLIGLNRAESSFLTLFLVNQKMEKLIMWPGGQGSLTPIPMIKRKDLFLPDYRWYEAIRPKDPQDIFRKIVKQQVEAPKKRRRFSNE</sequence>
<evidence type="ECO:0000313" key="3">
    <source>
        <dbReference type="EMBL" id="MCP9612171.1"/>
    </source>
</evidence>
<dbReference type="InterPro" id="IPR005653">
    <property type="entry name" value="OstA-like_N"/>
</dbReference>
<protein>
    <recommendedName>
        <fullName evidence="2">Organic solvent tolerance-like N-terminal domain-containing protein</fullName>
    </recommendedName>
</protein>
<dbReference type="Gene3D" id="2.60.450.10">
    <property type="entry name" value="Lipopolysaccharide (LPS) transport protein A like domain"/>
    <property type="match status" value="2"/>
</dbReference>
<dbReference type="PANTHER" id="PTHR30189">
    <property type="entry name" value="LPS-ASSEMBLY PROTEIN"/>
    <property type="match status" value="1"/>
</dbReference>
<keyword evidence="1" id="KW-0472">Membrane</keyword>
<keyword evidence="4" id="KW-1185">Reference proteome</keyword>
<keyword evidence="1" id="KW-0998">Cell outer membrane</keyword>
<evidence type="ECO:0000256" key="1">
    <source>
        <dbReference type="ARBA" id="ARBA00023237"/>
    </source>
</evidence>
<comment type="caution">
    <text evidence="3">The sequence shown here is derived from an EMBL/GenBank/DDBJ whole genome shotgun (WGS) entry which is preliminary data.</text>
</comment>
<dbReference type="RefSeq" id="WP_255027433.1">
    <property type="nucleotide sequence ID" value="NZ_JANDHW010000007.1"/>
</dbReference>
<dbReference type="EMBL" id="JANDHW010000007">
    <property type="protein sequence ID" value="MCP9612171.1"/>
    <property type="molecule type" value="Genomic_DNA"/>
</dbReference>